<name>A0A917BZL3_9PROT</name>
<dbReference type="EMBL" id="BMHV01000008">
    <property type="protein sequence ID" value="GGF61709.1"/>
    <property type="molecule type" value="Genomic_DNA"/>
</dbReference>
<reference evidence="1" key="1">
    <citation type="journal article" date="2014" name="Int. J. Syst. Evol. Microbiol.">
        <title>Complete genome sequence of Corynebacterium casei LMG S-19264T (=DSM 44701T), isolated from a smear-ripened cheese.</title>
        <authorList>
            <consortium name="US DOE Joint Genome Institute (JGI-PGF)"/>
            <person name="Walter F."/>
            <person name="Albersmeier A."/>
            <person name="Kalinowski J."/>
            <person name="Ruckert C."/>
        </authorList>
    </citation>
    <scope>NUCLEOTIDE SEQUENCE</scope>
    <source>
        <strain evidence="1">CGMCC 1.15254</strain>
    </source>
</reference>
<sequence>MTKISENYKFYAGFLRFVAAKTDKSNMTVNAMMAELNQAADQLENGSRISLLASRAQAASRAFAGVAQFLQHRILPEAQAHGDQTALSQLEWAIAASLQIGRAVILHLDDVEPEQISTAIIEIKMPPLDRIPGMHSQDDNPTLH</sequence>
<protein>
    <submittedName>
        <fullName evidence="1">Uncharacterized protein</fullName>
    </submittedName>
</protein>
<organism evidence="1 2">
    <name type="scientific">Terasakiella brassicae</name>
    <dbReference type="NCBI Taxonomy" id="1634917"/>
    <lineage>
        <taxon>Bacteria</taxon>
        <taxon>Pseudomonadati</taxon>
        <taxon>Pseudomonadota</taxon>
        <taxon>Alphaproteobacteria</taxon>
        <taxon>Rhodospirillales</taxon>
        <taxon>Terasakiellaceae</taxon>
        <taxon>Terasakiella</taxon>
    </lineage>
</organism>
<comment type="caution">
    <text evidence="1">The sequence shown here is derived from an EMBL/GenBank/DDBJ whole genome shotgun (WGS) entry which is preliminary data.</text>
</comment>
<dbReference type="AlphaFoldDB" id="A0A917BZL3"/>
<dbReference type="RefSeq" id="WP_188663282.1">
    <property type="nucleotide sequence ID" value="NZ_BMHV01000008.1"/>
</dbReference>
<dbReference type="Proteomes" id="UP000632498">
    <property type="component" value="Unassembled WGS sequence"/>
</dbReference>
<reference evidence="1" key="2">
    <citation type="submission" date="2020-09" db="EMBL/GenBank/DDBJ databases">
        <authorList>
            <person name="Sun Q."/>
            <person name="Zhou Y."/>
        </authorList>
    </citation>
    <scope>NUCLEOTIDE SEQUENCE</scope>
    <source>
        <strain evidence="1">CGMCC 1.15254</strain>
    </source>
</reference>
<accession>A0A917BZL3</accession>
<evidence type="ECO:0000313" key="1">
    <source>
        <dbReference type="EMBL" id="GGF61709.1"/>
    </source>
</evidence>
<proteinExistence type="predicted"/>
<keyword evidence="2" id="KW-1185">Reference proteome</keyword>
<gene>
    <name evidence="1" type="ORF">GCM10011332_14390</name>
</gene>
<evidence type="ECO:0000313" key="2">
    <source>
        <dbReference type="Proteomes" id="UP000632498"/>
    </source>
</evidence>